<dbReference type="Proteomes" id="UP000241107">
    <property type="component" value="Unassembled WGS sequence"/>
</dbReference>
<feature type="region of interest" description="Disordered" evidence="1">
    <location>
        <begin position="307"/>
        <end position="335"/>
    </location>
</feature>
<sequence>MDPTTPTNNGPEEEFKTVEAPQSSPPPPPVRVVNLVLDHFAFVRGIGNVKRWFNKEYTDSILEDKSDTRVVLNLYIPTYTLHEFEFAKKGTTITASYARDALKLIDQVLDQEQSVPSFGPEDGEAAPEIPKFTYNLLLEQRNSSYPYWDRCLKYQVQPPKVKDFPYHKTKLANTVLGRPKAPDAEEEKKEAEELASVPPRLKHLIRSCVYKKYIDPFHPEFEFNNGAQWKLVTEDAVTKVWLSSFGIDCLNVNEAELLIFQSDDVTGFNLQAPGENFNSQKDRYDAVDRGILHQWVDTTKYEYLSVGGDRRRKPKEKKANGTENESKALGPIHPDEVKEEKFHQINYAPRSRPAGRKLYVPKK</sequence>
<dbReference type="RefSeq" id="XP_024713790.1">
    <property type="nucleotide sequence ID" value="XM_024857864.1"/>
</dbReference>
<keyword evidence="3" id="KW-1185">Reference proteome</keyword>
<evidence type="ECO:0000313" key="3">
    <source>
        <dbReference type="Proteomes" id="UP000241107"/>
    </source>
</evidence>
<gene>
    <name evidence="2" type="ORF">C7M61_002491</name>
</gene>
<dbReference type="EMBL" id="PYFQ01000005">
    <property type="protein sequence ID" value="PSK38558.1"/>
    <property type="molecule type" value="Genomic_DNA"/>
</dbReference>
<dbReference type="OrthoDB" id="5361617at2759"/>
<feature type="region of interest" description="Disordered" evidence="1">
    <location>
        <begin position="1"/>
        <end position="27"/>
    </location>
</feature>
<accession>A0A2P7YRG3</accession>
<reference evidence="2 3" key="1">
    <citation type="submission" date="2018-03" db="EMBL/GenBank/DDBJ databases">
        <title>Candida pseudohaemulonii genome assembly and annotation.</title>
        <authorList>
            <person name="Munoz J.F."/>
            <person name="Gade L.G."/>
            <person name="Chow N.A."/>
            <person name="Litvintseva A.P."/>
            <person name="Loparev V.N."/>
            <person name="Cuomo C.A."/>
        </authorList>
    </citation>
    <scope>NUCLEOTIDE SEQUENCE [LARGE SCALE GENOMIC DNA]</scope>
    <source>
        <strain evidence="2 3">B12108</strain>
    </source>
</reference>
<protein>
    <recommendedName>
        <fullName evidence="4">Nonsense-mediated decay protein 4</fullName>
    </recommendedName>
</protein>
<proteinExistence type="predicted"/>
<dbReference type="VEuPathDB" id="FungiDB:C7M61_002491"/>
<name>A0A2P7YRG3_9ASCO</name>
<dbReference type="GeneID" id="36565880"/>
<feature type="compositionally biased region" description="Basic and acidic residues" evidence="1">
    <location>
        <begin position="317"/>
        <end position="326"/>
    </location>
</feature>
<comment type="caution">
    <text evidence="2">The sequence shown here is derived from an EMBL/GenBank/DDBJ whole genome shotgun (WGS) entry which is preliminary data.</text>
</comment>
<organism evidence="2 3">
    <name type="scientific">Candidozyma pseudohaemuli</name>
    <dbReference type="NCBI Taxonomy" id="418784"/>
    <lineage>
        <taxon>Eukaryota</taxon>
        <taxon>Fungi</taxon>
        <taxon>Dikarya</taxon>
        <taxon>Ascomycota</taxon>
        <taxon>Saccharomycotina</taxon>
        <taxon>Pichiomycetes</taxon>
        <taxon>Metschnikowiaceae</taxon>
        <taxon>Candidozyma</taxon>
    </lineage>
</organism>
<evidence type="ECO:0000256" key="1">
    <source>
        <dbReference type="SAM" id="MobiDB-lite"/>
    </source>
</evidence>
<dbReference type="AlphaFoldDB" id="A0A2P7YRG3"/>
<feature type="compositionally biased region" description="Polar residues" evidence="1">
    <location>
        <begin position="1"/>
        <end position="10"/>
    </location>
</feature>
<evidence type="ECO:0000313" key="2">
    <source>
        <dbReference type="EMBL" id="PSK38558.1"/>
    </source>
</evidence>
<evidence type="ECO:0008006" key="4">
    <source>
        <dbReference type="Google" id="ProtNLM"/>
    </source>
</evidence>